<evidence type="ECO:0000256" key="6">
    <source>
        <dbReference type="ARBA" id="ARBA00023134"/>
    </source>
</evidence>
<dbReference type="Pfam" id="PF14714">
    <property type="entry name" value="KH_dom-like"/>
    <property type="match status" value="1"/>
</dbReference>
<dbReference type="HAMAP" id="MF_00195">
    <property type="entry name" value="GTPase_Der"/>
    <property type="match status" value="1"/>
</dbReference>
<dbReference type="Proteomes" id="UP000053937">
    <property type="component" value="Unassembled WGS sequence"/>
</dbReference>
<keyword evidence="6 8" id="KW-0342">GTP-binding</keyword>
<dbReference type="Pfam" id="PF01926">
    <property type="entry name" value="MMR_HSR1"/>
    <property type="match status" value="2"/>
</dbReference>
<dbReference type="AlphaFoldDB" id="A0A101J5D3"/>
<dbReference type="InterPro" id="IPR006073">
    <property type="entry name" value="GTP-bd"/>
</dbReference>
<evidence type="ECO:0000256" key="9">
    <source>
        <dbReference type="PROSITE-ProRule" id="PRU01049"/>
    </source>
</evidence>
<dbReference type="Gene3D" id="3.40.50.300">
    <property type="entry name" value="P-loop containing nucleotide triphosphate hydrolases"/>
    <property type="match status" value="2"/>
</dbReference>
<gene>
    <name evidence="8" type="primary">der</name>
    <name evidence="12" type="ORF">ASB62_09155</name>
</gene>
<reference evidence="12 13" key="1">
    <citation type="submission" date="2015-10" db="EMBL/GenBank/DDBJ databases">
        <title>Draft Genome Sequence of Chlorobium limicola strain Frasassi Growing under Artificial Lighting in the Frasassi Cave System.</title>
        <authorList>
            <person name="Mansor M."/>
            <person name="Macalady J."/>
        </authorList>
    </citation>
    <scope>NUCLEOTIDE SEQUENCE [LARGE SCALE GENOMIC DNA]</scope>
    <source>
        <strain evidence="12 13">Frasassi</strain>
    </source>
</reference>
<dbReference type="PROSITE" id="PS51712">
    <property type="entry name" value="G_ENGA"/>
    <property type="match status" value="2"/>
</dbReference>
<dbReference type="GO" id="GO:0005525">
    <property type="term" value="F:GTP binding"/>
    <property type="evidence" value="ECO:0007669"/>
    <property type="project" value="UniProtKB-UniRule"/>
</dbReference>
<evidence type="ECO:0000256" key="8">
    <source>
        <dbReference type="HAMAP-Rule" id="MF_00195"/>
    </source>
</evidence>
<protein>
    <recommendedName>
        <fullName evidence="2 8">GTPase Der</fullName>
    </recommendedName>
    <alternativeName>
        <fullName evidence="7 8">GTP-binding protein EngA</fullName>
    </alternativeName>
</protein>
<evidence type="ECO:0000256" key="2">
    <source>
        <dbReference type="ARBA" id="ARBA00020953"/>
    </source>
</evidence>
<feature type="binding site" evidence="8">
    <location>
        <begin position="9"/>
        <end position="16"/>
    </location>
    <ligand>
        <name>GTP</name>
        <dbReference type="ChEBI" id="CHEBI:37565"/>
        <label>1</label>
    </ligand>
</feature>
<dbReference type="FunFam" id="3.40.50.300:FF:000040">
    <property type="entry name" value="GTPase Der"/>
    <property type="match status" value="1"/>
</dbReference>
<dbReference type="FunFam" id="3.30.300.20:FF:000004">
    <property type="entry name" value="GTPase Der"/>
    <property type="match status" value="1"/>
</dbReference>
<sequence length="437" mass="49330">MKPLIALVGRPNVGKSTLFNRILRQKSAIVDSTPGVTRDRHIMPGEWQGKQFLLMDTGGYCAANDVISSSMIEQTLTAIRDADCVIFLTDVRSGLTYDDLEISKLLQRTFQNKQIFFAVNKVESPQLTIDAESFVSTGFTNPYFLSAKDGSGVADMLDDILESLPESEHTDDDDDTSVKLAIVGRPNVGKSSFVNALLGTNRHIVSDIPGTTRDAIDSRFIRKQQEYVLIDTAGLRKRTKIDAGVEFYSSLRTEKAIERCQVAVVLLDARAGLEKQDMKIINMAEERKKGVLLLVNKWDLIEKDSKTSKVYEDNLRSHMGNLSWIPVLFISALTKKNLYRAIDTAEEISRNRSRKISTSSLNRFLEEALSAVHPSTKSGKELKIKYMTQIDSHWPVFAFFCNNPELVQSNFRKFLEKKLREQFQLDGVPISLRFMEK</sequence>
<name>A0A101J5D3_CHLLI</name>
<dbReference type="InterPro" id="IPR016484">
    <property type="entry name" value="GTPase_Der"/>
</dbReference>
<comment type="subunit">
    <text evidence="8">Associates with the 50S ribosomal subunit.</text>
</comment>
<dbReference type="InterPro" id="IPR003593">
    <property type="entry name" value="AAA+_ATPase"/>
</dbReference>
<evidence type="ECO:0000256" key="3">
    <source>
        <dbReference type="ARBA" id="ARBA00022517"/>
    </source>
</evidence>
<dbReference type="InterPro" id="IPR031166">
    <property type="entry name" value="G_ENGA"/>
</dbReference>
<dbReference type="InterPro" id="IPR027417">
    <property type="entry name" value="P-loop_NTPase"/>
</dbReference>
<feature type="binding site" evidence="8">
    <location>
        <begin position="184"/>
        <end position="191"/>
    </location>
    <ligand>
        <name>GTP</name>
        <dbReference type="ChEBI" id="CHEBI:37565"/>
        <label>2</label>
    </ligand>
</feature>
<evidence type="ECO:0000256" key="10">
    <source>
        <dbReference type="RuleBase" id="RU004481"/>
    </source>
</evidence>
<dbReference type="Gene3D" id="3.30.300.20">
    <property type="match status" value="1"/>
</dbReference>
<evidence type="ECO:0000313" key="12">
    <source>
        <dbReference type="EMBL" id="KUL20406.1"/>
    </source>
</evidence>
<keyword evidence="4 10" id="KW-0677">Repeat</keyword>
<dbReference type="InterPro" id="IPR005225">
    <property type="entry name" value="Small_GTP-bd"/>
</dbReference>
<dbReference type="NCBIfam" id="TIGR00231">
    <property type="entry name" value="small_GTP"/>
    <property type="match status" value="2"/>
</dbReference>
<evidence type="ECO:0000259" key="11">
    <source>
        <dbReference type="PROSITE" id="PS51712"/>
    </source>
</evidence>
<dbReference type="InterPro" id="IPR015946">
    <property type="entry name" value="KH_dom-like_a/b"/>
</dbReference>
<accession>A0A101J5D3</accession>
<proteinExistence type="inferred from homology"/>
<feature type="binding site" evidence="8">
    <location>
        <begin position="231"/>
        <end position="235"/>
    </location>
    <ligand>
        <name>GTP</name>
        <dbReference type="ChEBI" id="CHEBI:37565"/>
        <label>2</label>
    </ligand>
</feature>
<evidence type="ECO:0000256" key="5">
    <source>
        <dbReference type="ARBA" id="ARBA00022741"/>
    </source>
</evidence>
<dbReference type="InterPro" id="IPR032859">
    <property type="entry name" value="KH_dom-like"/>
</dbReference>
<dbReference type="CDD" id="cd01895">
    <property type="entry name" value="EngA2"/>
    <property type="match status" value="1"/>
</dbReference>
<comment type="function">
    <text evidence="8 10">GTPase that plays an essential role in the late steps of ribosome biogenesis.</text>
</comment>
<keyword evidence="5 8" id="KW-0547">Nucleotide-binding</keyword>
<dbReference type="GO" id="GO:0042254">
    <property type="term" value="P:ribosome biogenesis"/>
    <property type="evidence" value="ECO:0007669"/>
    <property type="project" value="UniProtKB-KW"/>
</dbReference>
<organism evidence="12 13">
    <name type="scientific">Chlorobium limicola</name>
    <dbReference type="NCBI Taxonomy" id="1092"/>
    <lineage>
        <taxon>Bacteria</taxon>
        <taxon>Pseudomonadati</taxon>
        <taxon>Chlorobiota</taxon>
        <taxon>Chlorobiia</taxon>
        <taxon>Chlorobiales</taxon>
        <taxon>Chlorobiaceae</taxon>
        <taxon>Chlorobium/Pelodictyon group</taxon>
        <taxon>Chlorobium</taxon>
    </lineage>
</organism>
<evidence type="ECO:0000313" key="13">
    <source>
        <dbReference type="Proteomes" id="UP000053937"/>
    </source>
</evidence>
<feature type="domain" description="EngA-type G" evidence="11">
    <location>
        <begin position="178"/>
        <end position="353"/>
    </location>
</feature>
<dbReference type="EMBL" id="LMBR01000233">
    <property type="protein sequence ID" value="KUL20406.1"/>
    <property type="molecule type" value="Genomic_DNA"/>
</dbReference>
<dbReference type="CDD" id="cd01894">
    <property type="entry name" value="EngA1"/>
    <property type="match status" value="1"/>
</dbReference>
<feature type="binding site" evidence="8">
    <location>
        <begin position="296"/>
        <end position="299"/>
    </location>
    <ligand>
        <name>GTP</name>
        <dbReference type="ChEBI" id="CHEBI:37565"/>
        <label>2</label>
    </ligand>
</feature>
<dbReference type="RefSeq" id="WP_059139582.1">
    <property type="nucleotide sequence ID" value="NZ_LMBR01000233.1"/>
</dbReference>
<dbReference type="PRINTS" id="PR00326">
    <property type="entry name" value="GTP1OBG"/>
</dbReference>
<dbReference type="PANTHER" id="PTHR43834">
    <property type="entry name" value="GTPASE DER"/>
    <property type="match status" value="1"/>
</dbReference>
<dbReference type="PANTHER" id="PTHR43834:SF6">
    <property type="entry name" value="GTPASE DER"/>
    <property type="match status" value="1"/>
</dbReference>
<feature type="binding site" evidence="8">
    <location>
        <begin position="120"/>
        <end position="123"/>
    </location>
    <ligand>
        <name>GTP</name>
        <dbReference type="ChEBI" id="CHEBI:37565"/>
        <label>1</label>
    </ligand>
</feature>
<keyword evidence="13" id="KW-1185">Reference proteome</keyword>
<dbReference type="GO" id="GO:0043022">
    <property type="term" value="F:ribosome binding"/>
    <property type="evidence" value="ECO:0007669"/>
    <property type="project" value="TreeGrafter"/>
</dbReference>
<evidence type="ECO:0000256" key="7">
    <source>
        <dbReference type="ARBA" id="ARBA00032345"/>
    </source>
</evidence>
<evidence type="ECO:0000256" key="4">
    <source>
        <dbReference type="ARBA" id="ARBA00022737"/>
    </source>
</evidence>
<feature type="binding site" evidence="8">
    <location>
        <begin position="56"/>
        <end position="60"/>
    </location>
    <ligand>
        <name>GTP</name>
        <dbReference type="ChEBI" id="CHEBI:37565"/>
        <label>1</label>
    </ligand>
</feature>
<comment type="caution">
    <text evidence="12">The sequence shown here is derived from an EMBL/GenBank/DDBJ whole genome shotgun (WGS) entry which is preliminary data.</text>
</comment>
<feature type="domain" description="EngA-type G" evidence="11">
    <location>
        <begin position="3"/>
        <end position="168"/>
    </location>
</feature>
<keyword evidence="3 8" id="KW-0690">Ribosome biogenesis</keyword>
<dbReference type="OrthoDB" id="9805918at2"/>
<comment type="similarity">
    <text evidence="1 8 9 10">Belongs to the TRAFAC class TrmE-Era-EngA-EngB-Septin-like GTPase superfamily. EngA (Der) GTPase family.</text>
</comment>
<dbReference type="PIRSF" id="PIRSF006485">
    <property type="entry name" value="GTP-binding_EngA"/>
    <property type="match status" value="1"/>
</dbReference>
<dbReference type="NCBIfam" id="TIGR03594">
    <property type="entry name" value="GTPase_EngA"/>
    <property type="match status" value="1"/>
</dbReference>
<dbReference type="SMART" id="SM00382">
    <property type="entry name" value="AAA"/>
    <property type="match status" value="2"/>
</dbReference>
<dbReference type="SUPFAM" id="SSF52540">
    <property type="entry name" value="P-loop containing nucleoside triphosphate hydrolases"/>
    <property type="match status" value="2"/>
</dbReference>
<evidence type="ECO:0000256" key="1">
    <source>
        <dbReference type="ARBA" id="ARBA00008279"/>
    </source>
</evidence>